<reference evidence="1 2" key="1">
    <citation type="submission" date="2015-08" db="EMBL/GenBank/DDBJ databases">
        <title>Next Generation Sequencing and Analysis of the Genome of Puccinia sorghi L Schw, the Causal Agent of Maize Common Rust.</title>
        <authorList>
            <person name="Rochi L."/>
            <person name="Burguener G."/>
            <person name="Darino M."/>
            <person name="Turjanski A."/>
            <person name="Kreff E."/>
            <person name="Dieguez M.J."/>
            <person name="Sacco F."/>
        </authorList>
    </citation>
    <scope>NUCLEOTIDE SEQUENCE [LARGE SCALE GENOMIC DNA]</scope>
    <source>
        <strain evidence="1 2">RO10H11247</strain>
    </source>
</reference>
<protein>
    <submittedName>
        <fullName evidence="1">Uncharacterized protein</fullName>
    </submittedName>
</protein>
<organism evidence="1 2">
    <name type="scientific">Puccinia sorghi</name>
    <dbReference type="NCBI Taxonomy" id="27349"/>
    <lineage>
        <taxon>Eukaryota</taxon>
        <taxon>Fungi</taxon>
        <taxon>Dikarya</taxon>
        <taxon>Basidiomycota</taxon>
        <taxon>Pucciniomycotina</taxon>
        <taxon>Pucciniomycetes</taxon>
        <taxon>Pucciniales</taxon>
        <taxon>Pucciniaceae</taxon>
        <taxon>Puccinia</taxon>
    </lineage>
</organism>
<proteinExistence type="predicted"/>
<evidence type="ECO:0000313" key="1">
    <source>
        <dbReference type="EMBL" id="KNZ64396.1"/>
    </source>
</evidence>
<name>A0A0L6VUM1_9BASI</name>
<evidence type="ECO:0000313" key="2">
    <source>
        <dbReference type="Proteomes" id="UP000037035"/>
    </source>
</evidence>
<sequence>MVELGEDVEDKPDLADQPSCEHALVENFPRKNPILDTIECHHITGNLKFIYSFICFSNPVLLKIATNYDWVFVVGAGDLNFEGVDGDSIILKGVLYSNAQFTYDQDKKKWIFPHPVMPNHSYSS</sequence>
<dbReference type="Proteomes" id="UP000037035">
    <property type="component" value="Unassembled WGS sequence"/>
</dbReference>
<gene>
    <name evidence="1" type="ORF">VP01_10348g1</name>
</gene>
<dbReference type="AlphaFoldDB" id="A0A0L6VUM1"/>
<comment type="caution">
    <text evidence="1">The sequence shown here is derived from an EMBL/GenBank/DDBJ whole genome shotgun (WGS) entry which is preliminary data.</text>
</comment>
<dbReference type="EMBL" id="LAVV01000386">
    <property type="protein sequence ID" value="KNZ64396.1"/>
    <property type="molecule type" value="Genomic_DNA"/>
</dbReference>
<dbReference type="VEuPathDB" id="FungiDB:VP01_10348g1"/>
<accession>A0A0L6VUM1</accession>
<keyword evidence="2" id="KW-1185">Reference proteome</keyword>